<sequence>MSTAREQQNIEWKESWREDYFKWICGFANAQGGRIYLGKNDAGQVVGLANSRKLLEDLPNQVRDLLGILVEVNRHEQDELEYVEIVVEPYPYPISYRGQYHYRSGNTKQEGPALSAFLLQKQGKRWDGVPVPGLTTTDLSASAFDLFRQRAAKSGRVDEQVLQDSNEALLENLNLVEGEYLKRAAVLLLHPTPEKYVTGAYVKIGFFATDDDLRYQDEVHGPLLLQVERTLKLLQTKYSKQQVRYEGASRVEEPAFPVLAVREALLNALAHKDYSGGTPVQISVYDHRLYVWNEGYLPDQWTVENLLRKHPSKPFNPEVANTLFRAGYIESWGRGTLKMVAECRAARLPDPSFRFEASGFVVEFSTYTSSYWHAKGVRMDLIPVLLYTGQHGTVTNSLVQQQLGVSKPTATRYLGELEKGGYLQKIGKTGVGTQYTLKGS</sequence>
<accession>A0ABY4CT29</accession>
<dbReference type="InterPro" id="IPR005471">
    <property type="entry name" value="Tscrpt_reg_IclR_N"/>
</dbReference>
<reference evidence="3 4" key="1">
    <citation type="submission" date="2022-03" db="EMBL/GenBank/DDBJ databases">
        <title>Hymenobactersp. isolated from the air.</title>
        <authorList>
            <person name="Won M."/>
            <person name="Kwon S.-W."/>
        </authorList>
    </citation>
    <scope>NUCLEOTIDE SEQUENCE [LARGE SCALE GENOMIC DNA]</scope>
    <source>
        <strain evidence="3 4">KACC 21982</strain>
    </source>
</reference>
<dbReference type="PANTHER" id="PTHR30595">
    <property type="entry name" value="GLPR-RELATED TRANSCRIPTIONAL REPRESSOR"/>
    <property type="match status" value="1"/>
</dbReference>
<dbReference type="InterPro" id="IPR036390">
    <property type="entry name" value="WH_DNA-bd_sf"/>
</dbReference>
<dbReference type="Gene3D" id="3.30.950.30">
    <property type="entry name" value="Schlafen, AAA domain"/>
    <property type="match status" value="1"/>
</dbReference>
<dbReference type="Pfam" id="PF13749">
    <property type="entry name" value="HATPase_c_4"/>
    <property type="match status" value="1"/>
</dbReference>
<dbReference type="InterPro" id="IPR038461">
    <property type="entry name" value="Schlafen_AlbA_2_dom_sf"/>
</dbReference>
<evidence type="ECO:0000313" key="3">
    <source>
        <dbReference type="EMBL" id="UOG73416.1"/>
    </source>
</evidence>
<dbReference type="Pfam" id="PF09339">
    <property type="entry name" value="HTH_IclR"/>
    <property type="match status" value="1"/>
</dbReference>
<evidence type="ECO:0000259" key="2">
    <source>
        <dbReference type="Pfam" id="PF09339"/>
    </source>
</evidence>
<dbReference type="EMBL" id="CP094669">
    <property type="protein sequence ID" value="UOG73416.1"/>
    <property type="molecule type" value="Genomic_DNA"/>
</dbReference>
<protein>
    <submittedName>
        <fullName evidence="3">DNA binding domain-containing protein</fullName>
    </submittedName>
</protein>
<dbReference type="Pfam" id="PF04326">
    <property type="entry name" value="SLFN_AlbA_2"/>
    <property type="match status" value="1"/>
</dbReference>
<dbReference type="InterPro" id="IPR007421">
    <property type="entry name" value="Schlafen_AlbA_2_dom"/>
</dbReference>
<dbReference type="Gene3D" id="3.30.565.60">
    <property type="match status" value="1"/>
</dbReference>
<dbReference type="InterPro" id="IPR036388">
    <property type="entry name" value="WH-like_DNA-bd_sf"/>
</dbReference>
<gene>
    <name evidence="3" type="ORF">MTX78_14920</name>
</gene>
<dbReference type="SUPFAM" id="SSF46785">
    <property type="entry name" value="Winged helix' DNA-binding domain"/>
    <property type="match status" value="1"/>
</dbReference>
<dbReference type="RefSeq" id="WP_243795835.1">
    <property type="nucleotide sequence ID" value="NZ_CP094669.1"/>
</dbReference>
<proteinExistence type="predicted"/>
<feature type="domain" description="Schlafen AlbA-2" evidence="1">
    <location>
        <begin position="6"/>
        <end position="109"/>
    </location>
</feature>
<feature type="domain" description="HTH iclR-type" evidence="2">
    <location>
        <begin position="390"/>
        <end position="425"/>
    </location>
</feature>
<name>A0ABY4CT29_9BACT</name>
<keyword evidence="4" id="KW-1185">Reference proteome</keyword>
<organism evidence="3 4">
    <name type="scientific">Hymenobacter tibetensis</name>
    <dbReference type="NCBI Taxonomy" id="497967"/>
    <lineage>
        <taxon>Bacteria</taxon>
        <taxon>Pseudomonadati</taxon>
        <taxon>Bacteroidota</taxon>
        <taxon>Cytophagia</taxon>
        <taxon>Cytophagales</taxon>
        <taxon>Hymenobacteraceae</taxon>
        <taxon>Hymenobacter</taxon>
    </lineage>
</organism>
<dbReference type="Gene3D" id="1.10.10.10">
    <property type="entry name" value="Winged helix-like DNA-binding domain superfamily/Winged helix DNA-binding domain"/>
    <property type="match status" value="1"/>
</dbReference>
<dbReference type="PANTHER" id="PTHR30595:SF6">
    <property type="entry name" value="SCHLAFEN ALBA-2 DOMAIN-CONTAINING PROTEIN"/>
    <property type="match status" value="1"/>
</dbReference>
<dbReference type="InterPro" id="IPR038475">
    <property type="entry name" value="RecG_C_sf"/>
</dbReference>
<dbReference type="Proteomes" id="UP000831113">
    <property type="component" value="Chromosome"/>
</dbReference>
<evidence type="ECO:0000259" key="1">
    <source>
        <dbReference type="Pfam" id="PF04326"/>
    </source>
</evidence>
<evidence type="ECO:0000313" key="4">
    <source>
        <dbReference type="Proteomes" id="UP000831113"/>
    </source>
</evidence>